<organism evidence="2">
    <name type="scientific">bioreactor metagenome</name>
    <dbReference type="NCBI Taxonomy" id="1076179"/>
    <lineage>
        <taxon>unclassified sequences</taxon>
        <taxon>metagenomes</taxon>
        <taxon>ecological metagenomes</taxon>
    </lineage>
</organism>
<comment type="caution">
    <text evidence="2">The sequence shown here is derived from an EMBL/GenBank/DDBJ whole genome shotgun (WGS) entry which is preliminary data.</text>
</comment>
<name>A0A645G3M5_9ZZZZ</name>
<dbReference type="AlphaFoldDB" id="A0A645G3M5"/>
<accession>A0A645G3M5</accession>
<gene>
    <name evidence="2" type="ORF">SDC9_168624</name>
</gene>
<evidence type="ECO:0000256" key="1">
    <source>
        <dbReference type="SAM" id="MobiDB-lite"/>
    </source>
</evidence>
<sequence length="139" mass="15028">MHRSSAPSPPATTSTRRAPRWCRPGWRSRSPACSSSTSRGWSTTSSPPPWKTNWTKSRAATPNGCRCSTTSSTVPPVTSAKACTTWPPTSATSMPEPCRPSRSVTPKPASMSGSDATAPMSRMRRRIVPTSPRTWHPMS</sequence>
<dbReference type="EMBL" id="VSSQ01069180">
    <property type="protein sequence ID" value="MPN21245.1"/>
    <property type="molecule type" value="Genomic_DNA"/>
</dbReference>
<protein>
    <submittedName>
        <fullName evidence="2">Uncharacterized protein</fullName>
    </submittedName>
</protein>
<feature type="compositionally biased region" description="Low complexity" evidence="1">
    <location>
        <begin position="68"/>
        <end position="79"/>
    </location>
</feature>
<reference evidence="2" key="1">
    <citation type="submission" date="2019-08" db="EMBL/GenBank/DDBJ databases">
        <authorList>
            <person name="Kucharzyk K."/>
            <person name="Murdoch R.W."/>
            <person name="Higgins S."/>
            <person name="Loffler F."/>
        </authorList>
    </citation>
    <scope>NUCLEOTIDE SEQUENCE</scope>
</reference>
<proteinExistence type="predicted"/>
<feature type="compositionally biased region" description="Low complexity" evidence="1">
    <location>
        <begin position="27"/>
        <end position="55"/>
    </location>
</feature>
<feature type="compositionally biased region" description="Low complexity" evidence="1">
    <location>
        <begin position="1"/>
        <end position="16"/>
    </location>
</feature>
<feature type="region of interest" description="Disordered" evidence="1">
    <location>
        <begin position="1"/>
        <end position="139"/>
    </location>
</feature>
<evidence type="ECO:0000313" key="2">
    <source>
        <dbReference type="EMBL" id="MPN21245.1"/>
    </source>
</evidence>